<dbReference type="GO" id="GO:0031422">
    <property type="term" value="C:RecQ family helicase-topoisomerase III complex"/>
    <property type="evidence" value="ECO:0007669"/>
    <property type="project" value="TreeGrafter"/>
</dbReference>
<dbReference type="InterPro" id="IPR042470">
    <property type="entry name" value="RMI1_N_C_sf"/>
</dbReference>
<dbReference type="PANTHER" id="PTHR14790:SF15">
    <property type="entry name" value="RECQ-MEDIATED GENOME INSTABILITY PROTEIN 1"/>
    <property type="match status" value="1"/>
</dbReference>
<reference evidence="4" key="2">
    <citation type="submission" date="2025-09" db="UniProtKB">
        <authorList>
            <consortium name="Ensembl"/>
        </authorList>
    </citation>
    <scope>IDENTIFICATION</scope>
</reference>
<evidence type="ECO:0000313" key="5">
    <source>
        <dbReference type="Proteomes" id="UP000694545"/>
    </source>
</evidence>
<dbReference type="GO" id="GO:0016604">
    <property type="term" value="C:nuclear body"/>
    <property type="evidence" value="ECO:0007669"/>
    <property type="project" value="TreeGrafter"/>
</dbReference>
<proteinExistence type="inferred from homology"/>
<organism evidence="4 5">
    <name type="scientific">Varanus komodoensis</name>
    <name type="common">Komodo dragon</name>
    <dbReference type="NCBI Taxonomy" id="61221"/>
    <lineage>
        <taxon>Eukaryota</taxon>
        <taxon>Metazoa</taxon>
        <taxon>Chordata</taxon>
        <taxon>Craniata</taxon>
        <taxon>Vertebrata</taxon>
        <taxon>Euteleostomi</taxon>
        <taxon>Lepidosauria</taxon>
        <taxon>Squamata</taxon>
        <taxon>Bifurcata</taxon>
        <taxon>Unidentata</taxon>
        <taxon>Episquamata</taxon>
        <taxon>Toxicofera</taxon>
        <taxon>Anguimorpha</taxon>
        <taxon>Paleoanguimorpha</taxon>
        <taxon>Varanoidea</taxon>
        <taxon>Varanidae</taxon>
        <taxon>Varanus</taxon>
    </lineage>
</organism>
<dbReference type="Pfam" id="PF08585">
    <property type="entry name" value="RMI1_N_C"/>
    <property type="match status" value="1"/>
</dbReference>
<dbReference type="GO" id="GO:0000724">
    <property type="term" value="P:double-strand break repair via homologous recombination"/>
    <property type="evidence" value="ECO:0007669"/>
    <property type="project" value="TreeGrafter"/>
</dbReference>
<dbReference type="OMA" id="MIHGIVA"/>
<accession>A0A8D2JLL5</accession>
<dbReference type="Ensembl" id="ENSVKKT00000013005.1">
    <property type="protein sequence ID" value="ENSVKKP00000012699.1"/>
    <property type="gene ID" value="ENSVKKG00000008813.1"/>
</dbReference>
<evidence type="ECO:0000256" key="1">
    <source>
        <dbReference type="ARBA" id="ARBA00006395"/>
    </source>
</evidence>
<comment type="similarity">
    <text evidence="1">Belongs to the RMI1 family.</text>
</comment>
<reference evidence="4" key="1">
    <citation type="submission" date="2025-08" db="UniProtKB">
        <authorList>
            <consortium name="Ensembl"/>
        </authorList>
    </citation>
    <scope>IDENTIFICATION</scope>
</reference>
<dbReference type="Gene3D" id="2.40.50.770">
    <property type="entry name" value="RecQ-mediated genome instability protein Rmi1, C-terminal domain"/>
    <property type="match status" value="1"/>
</dbReference>
<evidence type="ECO:0000259" key="3">
    <source>
        <dbReference type="Pfam" id="PF08585"/>
    </source>
</evidence>
<protein>
    <recommendedName>
        <fullName evidence="2">RecQ-mediated genome instability protein 1</fullName>
    </recommendedName>
</protein>
<dbReference type="InterPro" id="IPR013894">
    <property type="entry name" value="RMI1_OB"/>
</dbReference>
<feature type="domain" description="RecQ mediated genome instability protein 1 OB-fold" evidence="3">
    <location>
        <begin position="1"/>
        <end position="71"/>
    </location>
</feature>
<dbReference type="PANTHER" id="PTHR14790">
    <property type="entry name" value="RECQ-MEDIATED GENOME INSTABILITY PROTEIN 1 RMI1"/>
    <property type="match status" value="1"/>
</dbReference>
<dbReference type="GO" id="GO:0000712">
    <property type="term" value="P:resolution of meiotic recombination intermediates"/>
    <property type="evidence" value="ECO:0007669"/>
    <property type="project" value="TreeGrafter"/>
</dbReference>
<keyword evidence="5" id="KW-1185">Reference proteome</keyword>
<dbReference type="AlphaFoldDB" id="A0A8D2JLL5"/>
<evidence type="ECO:0000256" key="2">
    <source>
        <dbReference type="ARBA" id="ARBA00018987"/>
    </source>
</evidence>
<name>A0A8D2JLL5_VARKO</name>
<evidence type="ECO:0000313" key="4">
    <source>
        <dbReference type="Ensembl" id="ENSVKKP00000012699.1"/>
    </source>
</evidence>
<sequence>MLMLHLTDGIHHIQGMEYHPVPVLHSGLPPGTKVMIHGIVAYRLGVLLLKPENVKLLGGEVDSLVEEYSMERVLAGLIGEEVDRPNKRSCPMLKA</sequence>
<dbReference type="Proteomes" id="UP000694545">
    <property type="component" value="Unplaced"/>
</dbReference>